<comment type="caution">
    <text evidence="1">The sequence shown here is derived from an EMBL/GenBank/DDBJ whole genome shotgun (WGS) entry which is preliminary data.</text>
</comment>
<name>A0AAN6SKS5_9PEZI</name>
<proteinExistence type="predicted"/>
<evidence type="ECO:0000313" key="2">
    <source>
        <dbReference type="Proteomes" id="UP001303222"/>
    </source>
</evidence>
<protein>
    <submittedName>
        <fullName evidence="1">Uncharacterized protein</fullName>
    </submittedName>
</protein>
<reference evidence="1" key="2">
    <citation type="submission" date="2023-06" db="EMBL/GenBank/DDBJ databases">
        <authorList>
            <consortium name="Lawrence Berkeley National Laboratory"/>
            <person name="Mondo S.J."/>
            <person name="Hensen N."/>
            <person name="Bonometti L."/>
            <person name="Westerberg I."/>
            <person name="Brannstrom I.O."/>
            <person name="Guillou S."/>
            <person name="Cros-Aarteil S."/>
            <person name="Calhoun S."/>
            <person name="Haridas S."/>
            <person name="Kuo A."/>
            <person name="Pangilinan J."/>
            <person name="Riley R."/>
            <person name="Labutti K."/>
            <person name="Andreopoulos B."/>
            <person name="Lipzen A."/>
            <person name="Chen C."/>
            <person name="Yanf M."/>
            <person name="Daum C."/>
            <person name="Ng V."/>
            <person name="Clum A."/>
            <person name="Steindorff A."/>
            <person name="Ohm R."/>
            <person name="Martin F."/>
            <person name="Silar P."/>
            <person name="Natvig D."/>
            <person name="Lalanne C."/>
            <person name="Gautier V."/>
            <person name="Ament-Velasquez S.L."/>
            <person name="Kruys A."/>
            <person name="Hutchinson M.I."/>
            <person name="Powell A.J."/>
            <person name="Barry K."/>
            <person name="Miller A.N."/>
            <person name="Grigoriev I.V."/>
            <person name="Debuchy R."/>
            <person name="Gladieux P."/>
            <person name="Thoren M.H."/>
            <person name="Johannesson H."/>
        </authorList>
    </citation>
    <scope>NUCLEOTIDE SEQUENCE</scope>
    <source>
        <strain evidence="1">CBS 626.80</strain>
    </source>
</reference>
<dbReference type="Proteomes" id="UP001303222">
    <property type="component" value="Unassembled WGS sequence"/>
</dbReference>
<gene>
    <name evidence="1" type="ORF">QBC32DRAFT_329927</name>
</gene>
<dbReference type="AlphaFoldDB" id="A0AAN6SKS5"/>
<evidence type="ECO:0000313" key="1">
    <source>
        <dbReference type="EMBL" id="KAK3956913.1"/>
    </source>
</evidence>
<keyword evidence="2" id="KW-1185">Reference proteome</keyword>
<dbReference type="EMBL" id="MU859062">
    <property type="protein sequence ID" value="KAK3956913.1"/>
    <property type="molecule type" value="Genomic_DNA"/>
</dbReference>
<organism evidence="1 2">
    <name type="scientific">Pseudoneurospora amorphoporcata</name>
    <dbReference type="NCBI Taxonomy" id="241081"/>
    <lineage>
        <taxon>Eukaryota</taxon>
        <taxon>Fungi</taxon>
        <taxon>Dikarya</taxon>
        <taxon>Ascomycota</taxon>
        <taxon>Pezizomycotina</taxon>
        <taxon>Sordariomycetes</taxon>
        <taxon>Sordariomycetidae</taxon>
        <taxon>Sordariales</taxon>
        <taxon>Sordariaceae</taxon>
        <taxon>Pseudoneurospora</taxon>
    </lineage>
</organism>
<reference evidence="1" key="1">
    <citation type="journal article" date="2023" name="Mol. Phylogenet. Evol.">
        <title>Genome-scale phylogeny and comparative genomics of the fungal order Sordariales.</title>
        <authorList>
            <person name="Hensen N."/>
            <person name="Bonometti L."/>
            <person name="Westerberg I."/>
            <person name="Brannstrom I.O."/>
            <person name="Guillou S."/>
            <person name="Cros-Aarteil S."/>
            <person name="Calhoun S."/>
            <person name="Haridas S."/>
            <person name="Kuo A."/>
            <person name="Mondo S."/>
            <person name="Pangilinan J."/>
            <person name="Riley R."/>
            <person name="LaButti K."/>
            <person name="Andreopoulos B."/>
            <person name="Lipzen A."/>
            <person name="Chen C."/>
            <person name="Yan M."/>
            <person name="Daum C."/>
            <person name="Ng V."/>
            <person name="Clum A."/>
            <person name="Steindorff A."/>
            <person name="Ohm R.A."/>
            <person name="Martin F."/>
            <person name="Silar P."/>
            <person name="Natvig D.O."/>
            <person name="Lalanne C."/>
            <person name="Gautier V."/>
            <person name="Ament-Velasquez S.L."/>
            <person name="Kruys A."/>
            <person name="Hutchinson M.I."/>
            <person name="Powell A.J."/>
            <person name="Barry K."/>
            <person name="Miller A.N."/>
            <person name="Grigoriev I.V."/>
            <person name="Debuchy R."/>
            <person name="Gladieux P."/>
            <person name="Hiltunen Thoren M."/>
            <person name="Johannesson H."/>
        </authorList>
    </citation>
    <scope>NUCLEOTIDE SEQUENCE</scope>
    <source>
        <strain evidence="1">CBS 626.80</strain>
    </source>
</reference>
<sequence length="91" mass="9748">MSWLAGKDGKPAPGSGLCCALVGSKRRDFLFCSGKRAKSWRPRFRGEGTQSYSTEATRLLASRGLEWSSGLAGLQGIADGQRGASEQWPVT</sequence>
<accession>A0AAN6SKS5</accession>